<dbReference type="EMBL" id="JANBPG010000258">
    <property type="protein sequence ID" value="KAJ1898203.1"/>
    <property type="molecule type" value="Genomic_DNA"/>
</dbReference>
<keyword evidence="2" id="KW-1185">Reference proteome</keyword>
<protein>
    <submittedName>
        <fullName evidence="1">Swi5-like zinc finger protein</fullName>
    </submittedName>
</protein>
<gene>
    <name evidence="1" type="primary">SWI5_2</name>
    <name evidence="1" type="ORF">LPJ66_002900</name>
</gene>
<evidence type="ECO:0000313" key="2">
    <source>
        <dbReference type="Proteomes" id="UP001150581"/>
    </source>
</evidence>
<accession>A0ACC1IP67</accession>
<proteinExistence type="predicted"/>
<comment type="caution">
    <text evidence="1">The sequence shown here is derived from an EMBL/GenBank/DDBJ whole genome shotgun (WGS) entry which is preliminary data.</text>
</comment>
<name>A0ACC1IP67_9FUNG</name>
<dbReference type="Proteomes" id="UP001150581">
    <property type="component" value="Unassembled WGS sequence"/>
</dbReference>
<sequence>MDASPSKQNNSTASKPAESIFQADTAELSDIFDNTPPSLFKSPAADNERKRELEATINTLRDELETQTRERDELLAKSGLSVEQARQLSDELIDRLHRYNDIKDAGQILFGKLAQLRGKTVKEMYKEYDVDLED</sequence>
<reference evidence="1" key="1">
    <citation type="submission" date="2022-07" db="EMBL/GenBank/DDBJ databases">
        <title>Phylogenomic reconstructions and comparative analyses of Kickxellomycotina fungi.</title>
        <authorList>
            <person name="Reynolds N.K."/>
            <person name="Stajich J.E."/>
            <person name="Barry K."/>
            <person name="Grigoriev I.V."/>
            <person name="Crous P."/>
            <person name="Smith M.E."/>
        </authorList>
    </citation>
    <scope>NUCLEOTIDE SEQUENCE</scope>
    <source>
        <strain evidence="1">Benny 63K</strain>
    </source>
</reference>
<organism evidence="1 2">
    <name type="scientific">Kickxella alabastrina</name>
    <dbReference type="NCBI Taxonomy" id="61397"/>
    <lineage>
        <taxon>Eukaryota</taxon>
        <taxon>Fungi</taxon>
        <taxon>Fungi incertae sedis</taxon>
        <taxon>Zoopagomycota</taxon>
        <taxon>Kickxellomycotina</taxon>
        <taxon>Kickxellomycetes</taxon>
        <taxon>Kickxellales</taxon>
        <taxon>Kickxellaceae</taxon>
        <taxon>Kickxella</taxon>
    </lineage>
</organism>
<evidence type="ECO:0000313" key="1">
    <source>
        <dbReference type="EMBL" id="KAJ1898203.1"/>
    </source>
</evidence>